<dbReference type="AlphaFoldDB" id="A0A0D2DQD8"/>
<feature type="compositionally biased region" description="Acidic residues" evidence="1">
    <location>
        <begin position="279"/>
        <end position="292"/>
    </location>
</feature>
<feature type="compositionally biased region" description="Polar residues" evidence="1">
    <location>
        <begin position="373"/>
        <end position="393"/>
    </location>
</feature>
<reference evidence="2 3" key="1">
    <citation type="submission" date="2015-01" db="EMBL/GenBank/DDBJ databases">
        <title>The Genome Sequence of Exophiala oligosperma CBS72588.</title>
        <authorList>
            <consortium name="The Broad Institute Genomics Platform"/>
            <person name="Cuomo C."/>
            <person name="de Hoog S."/>
            <person name="Gorbushina A."/>
            <person name="Stielow B."/>
            <person name="Teixiera M."/>
            <person name="Abouelleil A."/>
            <person name="Chapman S.B."/>
            <person name="Priest M."/>
            <person name="Young S.K."/>
            <person name="Wortman J."/>
            <person name="Nusbaum C."/>
            <person name="Birren B."/>
        </authorList>
    </citation>
    <scope>NUCLEOTIDE SEQUENCE [LARGE SCALE GENOMIC DNA]</scope>
    <source>
        <strain evidence="2 3">CBS 72588</strain>
    </source>
</reference>
<feature type="compositionally biased region" description="Basic and acidic residues" evidence="1">
    <location>
        <begin position="42"/>
        <end position="52"/>
    </location>
</feature>
<sequence length="459" mass="49660">MVTTRLQERLGLDTPNSSSVEDTSNSTASPSVSRASRKRSARGNETHKDSAKARASQSSLETEQTSLQPSQSQIDTPVTTNEQNLPERLKSPVEFYTPAPAKTPTNKRKRFDSDEPEDSILDMFQTPAEYPRARDVATEEEEQGDDDSDAAPEVVSTRSSARRTRYPPGSASKSSGIKRRRTATLTGQDKGSDPASGSGLIDVVKPNSTSIETTTEGDDYVDVHDPATSTEQAPEGDVPATNSEDKDQIESVANTVDNQILTDSDTTVTALPSTSLPNGEEEDQSAVAEVEDTSTAVVERTFNGETLDDQRPRESNDHEDDPSSSSAARTDQRDKASSHVQFETTTPSSRPRSPIAAVTNPTTTTAAAPKQSVPISSIRSTVAHPQSQTNSSHQFKKAKTAKSLKISARRQPASALVHQHLPKPKPTSLQDFRSRMFNRHARTTKFGAPGQKKVKFVSA</sequence>
<organism evidence="2 3">
    <name type="scientific">Exophiala oligosperma</name>
    <dbReference type="NCBI Taxonomy" id="215243"/>
    <lineage>
        <taxon>Eukaryota</taxon>
        <taxon>Fungi</taxon>
        <taxon>Dikarya</taxon>
        <taxon>Ascomycota</taxon>
        <taxon>Pezizomycotina</taxon>
        <taxon>Eurotiomycetes</taxon>
        <taxon>Chaetothyriomycetidae</taxon>
        <taxon>Chaetothyriales</taxon>
        <taxon>Herpotrichiellaceae</taxon>
        <taxon>Exophiala</taxon>
    </lineage>
</organism>
<feature type="compositionally biased region" description="Polar residues" evidence="1">
    <location>
        <begin position="55"/>
        <end position="84"/>
    </location>
</feature>
<feature type="region of interest" description="Disordered" evidence="1">
    <location>
        <begin position="1"/>
        <end position="398"/>
    </location>
</feature>
<feature type="compositionally biased region" description="Basic and acidic residues" evidence="1">
    <location>
        <begin position="1"/>
        <end position="11"/>
    </location>
</feature>
<dbReference type="Proteomes" id="UP000053342">
    <property type="component" value="Unassembled WGS sequence"/>
</dbReference>
<feature type="compositionally biased region" description="Low complexity" evidence="1">
    <location>
        <begin position="356"/>
        <end position="368"/>
    </location>
</feature>
<feature type="compositionally biased region" description="Polar residues" evidence="1">
    <location>
        <begin position="338"/>
        <end position="351"/>
    </location>
</feature>
<protein>
    <submittedName>
        <fullName evidence="2">Uncharacterized protein</fullName>
    </submittedName>
</protein>
<evidence type="ECO:0000313" key="3">
    <source>
        <dbReference type="Proteomes" id="UP000053342"/>
    </source>
</evidence>
<feature type="compositionally biased region" description="Acidic residues" evidence="1">
    <location>
        <begin position="138"/>
        <end position="150"/>
    </location>
</feature>
<dbReference type="VEuPathDB" id="FungiDB:PV06_03177"/>
<evidence type="ECO:0000256" key="1">
    <source>
        <dbReference type="SAM" id="MobiDB-lite"/>
    </source>
</evidence>
<feature type="compositionally biased region" description="Polar residues" evidence="1">
    <location>
        <begin position="251"/>
        <end position="277"/>
    </location>
</feature>
<dbReference type="EMBL" id="KN847334">
    <property type="protein sequence ID" value="KIW44725.1"/>
    <property type="molecule type" value="Genomic_DNA"/>
</dbReference>
<name>A0A0D2DQD8_9EURO</name>
<proteinExistence type="predicted"/>
<dbReference type="HOGENOM" id="CLU_591881_0_0_1"/>
<dbReference type="RefSeq" id="XP_016264941.1">
    <property type="nucleotide sequence ID" value="XM_016403936.1"/>
</dbReference>
<accession>A0A0D2DQD8</accession>
<evidence type="ECO:0000313" key="2">
    <source>
        <dbReference type="EMBL" id="KIW44725.1"/>
    </source>
</evidence>
<keyword evidence="3" id="KW-1185">Reference proteome</keyword>
<feature type="compositionally biased region" description="Polar residues" evidence="1">
    <location>
        <begin position="14"/>
        <end position="27"/>
    </location>
</feature>
<gene>
    <name evidence="2" type="ORF">PV06_03177</name>
</gene>
<dbReference type="OrthoDB" id="4121065at2759"/>
<dbReference type="GeneID" id="27355251"/>